<protein>
    <submittedName>
        <fullName evidence="3">Exopolysaccharide biosynthesis protein</fullName>
    </submittedName>
</protein>
<sequence>MIDAPSDSSEPPRQCGPGDVEPLVPDPGDDPLPEPGPHDPDARQSLSQRLADLAHEGVHQRISMRDLLTLLPGRSLAALILIFAAPNVLPAPPGMSAVLGLPLVYLSYQMMMAQKPWLPPLIAQRSVSRATFTALVRRVTPALAWLERMLRPRLQSLAGEVAQRIVGGLCLLLSLVLVLPVPLGNMLPALAISLAMLGLLGRDGLWVAVGGLVGIVSFVIAVGVVYAMIKATIFLLSRALA</sequence>
<dbReference type="RefSeq" id="WP_395131248.1">
    <property type="nucleotide sequence ID" value="NZ_JBIMPR010000001.1"/>
</dbReference>
<keyword evidence="2" id="KW-0472">Membrane</keyword>
<dbReference type="Pfam" id="PF06055">
    <property type="entry name" value="ExoD"/>
    <property type="match status" value="1"/>
</dbReference>
<organism evidence="3 4">
    <name type="scientific">Paracoccus broussonetiae subsp. drimophilus</name>
    <dbReference type="NCBI Taxonomy" id="3373869"/>
    <lineage>
        <taxon>Bacteria</taxon>
        <taxon>Pseudomonadati</taxon>
        <taxon>Pseudomonadota</taxon>
        <taxon>Alphaproteobacteria</taxon>
        <taxon>Rhodobacterales</taxon>
        <taxon>Paracoccaceae</taxon>
        <taxon>Paracoccus</taxon>
        <taxon>Paracoccus broussonetiae</taxon>
    </lineage>
</organism>
<proteinExistence type="predicted"/>
<evidence type="ECO:0000256" key="1">
    <source>
        <dbReference type="SAM" id="MobiDB-lite"/>
    </source>
</evidence>
<feature type="transmembrane region" description="Helical" evidence="2">
    <location>
        <begin position="204"/>
        <end position="229"/>
    </location>
</feature>
<dbReference type="InterPro" id="IPR010331">
    <property type="entry name" value="ExoD"/>
</dbReference>
<evidence type="ECO:0000256" key="2">
    <source>
        <dbReference type="SAM" id="Phobius"/>
    </source>
</evidence>
<dbReference type="PANTHER" id="PTHR41795:SF1">
    <property type="entry name" value="EXOPOLYSACCHARIDE SYNTHESIS PROTEIN"/>
    <property type="match status" value="1"/>
</dbReference>
<keyword evidence="2" id="KW-1133">Transmembrane helix</keyword>
<feature type="transmembrane region" description="Helical" evidence="2">
    <location>
        <begin position="91"/>
        <end position="108"/>
    </location>
</feature>
<accession>A0ABW7LJ05</accession>
<feature type="compositionally biased region" description="Polar residues" evidence="1">
    <location>
        <begin position="1"/>
        <end position="11"/>
    </location>
</feature>
<feature type="region of interest" description="Disordered" evidence="1">
    <location>
        <begin position="1"/>
        <end position="43"/>
    </location>
</feature>
<dbReference type="Proteomes" id="UP001609376">
    <property type="component" value="Unassembled WGS sequence"/>
</dbReference>
<keyword evidence="2" id="KW-0812">Transmembrane</keyword>
<feature type="transmembrane region" description="Helical" evidence="2">
    <location>
        <begin position="161"/>
        <end position="184"/>
    </location>
</feature>
<evidence type="ECO:0000313" key="4">
    <source>
        <dbReference type="Proteomes" id="UP001609376"/>
    </source>
</evidence>
<dbReference type="PIRSF" id="PIRSF033239">
    <property type="entry name" value="ExoD"/>
    <property type="match status" value="1"/>
</dbReference>
<evidence type="ECO:0000313" key="3">
    <source>
        <dbReference type="EMBL" id="MFH5772872.1"/>
    </source>
</evidence>
<dbReference type="PANTHER" id="PTHR41795">
    <property type="entry name" value="EXOPOLYSACCHARIDE SYNTHESIS PROTEIN"/>
    <property type="match status" value="1"/>
</dbReference>
<reference evidence="3 4" key="1">
    <citation type="submission" date="2024-10" db="EMBL/GenBank/DDBJ databases">
        <title>Paracoccus drimophilus sp. nov., a novel bacterium from corn roots in Hunan.</title>
        <authorList>
            <person name="Li X."/>
        </authorList>
    </citation>
    <scope>NUCLEOTIDE SEQUENCE [LARGE SCALE GENOMIC DNA]</scope>
    <source>
        <strain evidence="3 4">NGMCC 1.201697</strain>
    </source>
</reference>
<name>A0ABW7LJ05_9RHOB</name>
<keyword evidence="4" id="KW-1185">Reference proteome</keyword>
<gene>
    <name evidence="3" type="ORF">ACHFJ0_01405</name>
</gene>
<dbReference type="EMBL" id="JBIMPR010000001">
    <property type="protein sequence ID" value="MFH5772872.1"/>
    <property type="molecule type" value="Genomic_DNA"/>
</dbReference>
<comment type="caution">
    <text evidence="3">The sequence shown here is derived from an EMBL/GenBank/DDBJ whole genome shotgun (WGS) entry which is preliminary data.</text>
</comment>